<dbReference type="AlphaFoldDB" id="A0A0R3SMT5"/>
<dbReference type="STRING" id="6216.A0A0R3SMT5"/>
<dbReference type="OrthoDB" id="6287257at2759"/>
<accession>A0A0R3SMT5</accession>
<name>A0A0R3SMT5_HYMDI</name>
<gene>
    <name evidence="2" type="ORF">HDID_LOCUS6248</name>
</gene>
<evidence type="ECO:0000256" key="1">
    <source>
        <dbReference type="SAM" id="Phobius"/>
    </source>
</evidence>
<organism evidence="4">
    <name type="scientific">Hymenolepis diminuta</name>
    <name type="common">Rat tapeworm</name>
    <dbReference type="NCBI Taxonomy" id="6216"/>
    <lineage>
        <taxon>Eukaryota</taxon>
        <taxon>Metazoa</taxon>
        <taxon>Spiralia</taxon>
        <taxon>Lophotrochozoa</taxon>
        <taxon>Platyhelminthes</taxon>
        <taxon>Cestoda</taxon>
        <taxon>Eucestoda</taxon>
        <taxon>Cyclophyllidea</taxon>
        <taxon>Hymenolepididae</taxon>
        <taxon>Hymenolepis</taxon>
    </lineage>
</organism>
<reference evidence="2 3" key="2">
    <citation type="submission" date="2018-11" db="EMBL/GenBank/DDBJ databases">
        <authorList>
            <consortium name="Pathogen Informatics"/>
        </authorList>
    </citation>
    <scope>NUCLEOTIDE SEQUENCE [LARGE SCALE GENOMIC DNA]</scope>
</reference>
<evidence type="ECO:0000313" key="2">
    <source>
        <dbReference type="EMBL" id="VDL58566.1"/>
    </source>
</evidence>
<keyword evidence="1" id="KW-0812">Transmembrane</keyword>
<sequence length="114" mass="12770">MSMSAFPMPLKVSTDLKHTESILYDGIVMIKRKTSSKYALFRIFQSVSGFIWLCVLASLIVVAIVFYSIKFANDRQTKAMGLIPEDQDISPFKRFLSAIFRNSAAVLLAKVSKA</sequence>
<keyword evidence="1" id="KW-1133">Transmembrane helix</keyword>
<reference evidence="4" key="1">
    <citation type="submission" date="2017-02" db="UniProtKB">
        <authorList>
            <consortium name="WormBaseParasite"/>
        </authorList>
    </citation>
    <scope>IDENTIFICATION</scope>
</reference>
<evidence type="ECO:0000313" key="3">
    <source>
        <dbReference type="Proteomes" id="UP000274504"/>
    </source>
</evidence>
<keyword evidence="1" id="KW-0472">Membrane</keyword>
<proteinExistence type="predicted"/>
<dbReference type="Proteomes" id="UP000274504">
    <property type="component" value="Unassembled WGS sequence"/>
</dbReference>
<dbReference type="EMBL" id="UYSG01004658">
    <property type="protein sequence ID" value="VDL58566.1"/>
    <property type="molecule type" value="Genomic_DNA"/>
</dbReference>
<evidence type="ECO:0000313" key="4">
    <source>
        <dbReference type="WBParaSite" id="HDID_0000625001-mRNA-1"/>
    </source>
</evidence>
<protein>
    <submittedName>
        <fullName evidence="2 4">Uncharacterized protein</fullName>
    </submittedName>
</protein>
<feature type="transmembrane region" description="Helical" evidence="1">
    <location>
        <begin position="50"/>
        <end position="69"/>
    </location>
</feature>
<dbReference type="WBParaSite" id="HDID_0000625001-mRNA-1">
    <property type="protein sequence ID" value="HDID_0000625001-mRNA-1"/>
    <property type="gene ID" value="HDID_0000625001"/>
</dbReference>